<organism evidence="1 2">
    <name type="scientific">Rothia santali</name>
    <dbReference type="NCBI Taxonomy" id="2949643"/>
    <lineage>
        <taxon>Bacteria</taxon>
        <taxon>Bacillati</taxon>
        <taxon>Actinomycetota</taxon>
        <taxon>Actinomycetes</taxon>
        <taxon>Micrococcales</taxon>
        <taxon>Micrococcaceae</taxon>
        <taxon>Rothia</taxon>
    </lineage>
</organism>
<gene>
    <name evidence="1" type="ORF">NBM05_12540</name>
</gene>
<comment type="caution">
    <text evidence="1">The sequence shown here is derived from an EMBL/GenBank/DDBJ whole genome shotgun (WGS) entry which is preliminary data.</text>
</comment>
<accession>A0A9X2HM18</accession>
<protein>
    <submittedName>
        <fullName evidence="1">Uncharacterized protein</fullName>
    </submittedName>
</protein>
<name>A0A9X2HM18_9MICC</name>
<reference evidence="1" key="1">
    <citation type="submission" date="2022-06" db="EMBL/GenBank/DDBJ databases">
        <title>Rothia sp. isolated from sandalwood seedling.</title>
        <authorList>
            <person name="Tuikhar N."/>
            <person name="Kirdat K."/>
            <person name="Thorat V."/>
            <person name="Swetha P."/>
            <person name="Padma S."/>
            <person name="Sundararaj R."/>
            <person name="Yadav A."/>
        </authorList>
    </citation>
    <scope>NUCLEOTIDE SEQUENCE</scope>
    <source>
        <strain evidence="1">AR01</strain>
    </source>
</reference>
<dbReference type="RefSeq" id="WP_254168002.1">
    <property type="nucleotide sequence ID" value="NZ_JANAFB010000037.1"/>
</dbReference>
<keyword evidence="2" id="KW-1185">Reference proteome</keyword>
<evidence type="ECO:0000313" key="1">
    <source>
        <dbReference type="EMBL" id="MCP3426808.1"/>
    </source>
</evidence>
<dbReference type="Proteomes" id="UP001139502">
    <property type="component" value="Unassembled WGS sequence"/>
</dbReference>
<sequence>MLTESAVLQRLGEAQNALFGPGGTARDVSTVLIRVRALGSYYDALTHVRRDGAWDQRGTFELVPEEALHILDLKSDSYLEGSGSPLAIMFRFTPGVPPQVSFDYQDEESFVKYRDRLPAQQYIEELRLFPRTGVNIPEHMNEALTQWSL</sequence>
<dbReference type="EMBL" id="JANAFB010000037">
    <property type="protein sequence ID" value="MCP3426808.1"/>
    <property type="molecule type" value="Genomic_DNA"/>
</dbReference>
<evidence type="ECO:0000313" key="2">
    <source>
        <dbReference type="Proteomes" id="UP001139502"/>
    </source>
</evidence>
<proteinExistence type="predicted"/>
<dbReference type="AlphaFoldDB" id="A0A9X2HM18"/>